<keyword evidence="4 8" id="KW-0812">Transmembrane</keyword>
<feature type="transmembrane region" description="Helical" evidence="8">
    <location>
        <begin position="181"/>
        <end position="201"/>
    </location>
</feature>
<dbReference type="GO" id="GO:0008514">
    <property type="term" value="F:organic anion transmembrane transporter activity"/>
    <property type="evidence" value="ECO:0007669"/>
    <property type="project" value="UniProtKB-ARBA"/>
</dbReference>
<feature type="transmembrane region" description="Helical" evidence="8">
    <location>
        <begin position="135"/>
        <end position="160"/>
    </location>
</feature>
<feature type="transmembrane region" description="Helical" evidence="8">
    <location>
        <begin position="297"/>
        <end position="315"/>
    </location>
</feature>
<dbReference type="AlphaFoldDB" id="A0A3G1KY89"/>
<evidence type="ECO:0000256" key="8">
    <source>
        <dbReference type="SAM" id="Phobius"/>
    </source>
</evidence>
<evidence type="ECO:0000313" key="9">
    <source>
        <dbReference type="EMBL" id="ATW27175.1"/>
    </source>
</evidence>
<evidence type="ECO:0000256" key="1">
    <source>
        <dbReference type="ARBA" id="ARBA00004141"/>
    </source>
</evidence>
<evidence type="ECO:0000256" key="4">
    <source>
        <dbReference type="ARBA" id="ARBA00022692"/>
    </source>
</evidence>
<keyword evidence="5 8" id="KW-1133">Transmembrane helix</keyword>
<reference evidence="9 10" key="1">
    <citation type="submission" date="2016-10" db="EMBL/GenBank/DDBJ databases">
        <title>Complete Genome Sequence of Peptococcaceae strain DCMF.</title>
        <authorList>
            <person name="Edwards R.J."/>
            <person name="Holland S.I."/>
            <person name="Deshpande N.P."/>
            <person name="Wong Y.K."/>
            <person name="Ertan H."/>
            <person name="Manefield M."/>
            <person name="Russell T.L."/>
            <person name="Lee M.J."/>
        </authorList>
    </citation>
    <scope>NUCLEOTIDE SEQUENCE [LARGE SCALE GENOMIC DNA]</scope>
    <source>
        <strain evidence="9 10">DCMF</strain>
    </source>
</reference>
<dbReference type="EMBL" id="CP017634">
    <property type="protein sequence ID" value="ATW27175.1"/>
    <property type="molecule type" value="Genomic_DNA"/>
</dbReference>
<evidence type="ECO:0000256" key="7">
    <source>
        <dbReference type="ARBA" id="ARBA00031174"/>
    </source>
</evidence>
<dbReference type="NCBIfam" id="TIGR00785">
    <property type="entry name" value="dass"/>
    <property type="match status" value="1"/>
</dbReference>
<evidence type="ECO:0000256" key="5">
    <source>
        <dbReference type="ARBA" id="ARBA00022989"/>
    </source>
</evidence>
<dbReference type="Proteomes" id="UP000323521">
    <property type="component" value="Chromosome"/>
</dbReference>
<feature type="transmembrane region" description="Helical" evidence="8">
    <location>
        <begin position="19"/>
        <end position="38"/>
    </location>
</feature>
<organism evidence="9 10">
    <name type="scientific">Formimonas warabiya</name>
    <dbReference type="NCBI Taxonomy" id="1761012"/>
    <lineage>
        <taxon>Bacteria</taxon>
        <taxon>Bacillati</taxon>
        <taxon>Bacillota</taxon>
        <taxon>Clostridia</taxon>
        <taxon>Eubacteriales</taxon>
        <taxon>Peptococcaceae</taxon>
        <taxon>Candidatus Formimonas</taxon>
    </lineage>
</organism>
<dbReference type="Pfam" id="PF00939">
    <property type="entry name" value="Na_sulph_symp"/>
    <property type="match status" value="1"/>
</dbReference>
<dbReference type="PANTHER" id="PTHR10283:SF82">
    <property type="entry name" value="SOLUTE CARRIER FAMILY 13 MEMBER 2"/>
    <property type="match status" value="1"/>
</dbReference>
<dbReference type="RefSeq" id="WP_214658821.1">
    <property type="nucleotide sequence ID" value="NZ_CP017634.1"/>
</dbReference>
<feature type="transmembrane region" description="Helical" evidence="8">
    <location>
        <begin position="448"/>
        <end position="468"/>
    </location>
</feature>
<feature type="transmembrane region" description="Helical" evidence="8">
    <location>
        <begin position="354"/>
        <end position="378"/>
    </location>
</feature>
<evidence type="ECO:0000256" key="3">
    <source>
        <dbReference type="ARBA" id="ARBA00020150"/>
    </source>
</evidence>
<keyword evidence="6 8" id="KW-0472">Membrane</keyword>
<sequence>MTGTGTTIKDMTGVGVKGLRPMMFGLAVILVSTLLPPMGGITPQGWKALGILIFAIVFWASEVVEPAVTGVAILVLLPMLGILAYDETFLGMGTVMIWRLVGIFMVTEAIQKVGLDKRIAYKVLLLARGNVKKSLFLIVMLSYFFVFVVPGALSRTLLLATISLGILKAVDIHPPSNVGKFLFIAIPVIGLISSSSVIVGASVEVYAVTLFDALLGVKWTYFPWMIVNMPIGLITTVIVYFLLLRLFPPEIAELPGGKAFIEQELKQLGVMGRQEKLVLVLFIFLLFLWFADLSEKFPAELFMALVLFFPGLKVLEWKKSVKMVNWDIIILFGASTALAVGLQKSNVVAWMAEAALQGLGNLGPVGLALAVAVLTALIRLGMSSMTATVATLLPLVIIIANKLGINPTWLGMVCVVSSSMAFFIPSQSPNTLVTYAYGYYSARDLLRAALWLAPVYIFVSIALAYWYWPLVNLPLR</sequence>
<feature type="transmembrane region" description="Helical" evidence="8">
    <location>
        <begin position="409"/>
        <end position="427"/>
    </location>
</feature>
<name>A0A3G1KY89_FORW1</name>
<keyword evidence="10" id="KW-1185">Reference proteome</keyword>
<dbReference type="GO" id="GO:1905039">
    <property type="term" value="P:carboxylic acid transmembrane transport"/>
    <property type="evidence" value="ECO:0007669"/>
    <property type="project" value="UniProtKB-ARBA"/>
</dbReference>
<dbReference type="GO" id="GO:0005886">
    <property type="term" value="C:plasma membrane"/>
    <property type="evidence" value="ECO:0007669"/>
    <property type="project" value="TreeGrafter"/>
</dbReference>
<feature type="transmembrane region" description="Helical" evidence="8">
    <location>
        <begin position="276"/>
        <end position="291"/>
    </location>
</feature>
<feature type="transmembrane region" description="Helical" evidence="8">
    <location>
        <begin position="324"/>
        <end position="342"/>
    </location>
</feature>
<feature type="transmembrane region" description="Helical" evidence="8">
    <location>
        <begin position="97"/>
        <end position="115"/>
    </location>
</feature>
<evidence type="ECO:0000256" key="6">
    <source>
        <dbReference type="ARBA" id="ARBA00023136"/>
    </source>
</evidence>
<comment type="subcellular location">
    <subcellularLocation>
        <location evidence="1">Membrane</location>
        <topology evidence="1">Multi-pass membrane protein</topology>
    </subcellularLocation>
</comment>
<protein>
    <recommendedName>
        <fullName evidence="3">Sodium-dependent dicarboxylate transporter SdcS</fullName>
    </recommendedName>
    <alternativeName>
        <fullName evidence="7">Na(+)/dicarboxylate symporter</fullName>
    </alternativeName>
</protein>
<comment type="similarity">
    <text evidence="2">Belongs to the SLC13A/DASS transporter (TC 2.A.47) family. NADC subfamily.</text>
</comment>
<evidence type="ECO:0000313" key="10">
    <source>
        <dbReference type="Proteomes" id="UP000323521"/>
    </source>
</evidence>
<gene>
    <name evidence="9" type="ORF">DCMF_22650</name>
</gene>
<proteinExistence type="inferred from homology"/>
<feature type="transmembrane region" description="Helical" evidence="8">
    <location>
        <begin position="221"/>
        <end position="243"/>
    </location>
</feature>
<dbReference type="KEGG" id="fwa:DCMF_22650"/>
<dbReference type="PANTHER" id="PTHR10283">
    <property type="entry name" value="SOLUTE CARRIER FAMILY 13 MEMBER"/>
    <property type="match status" value="1"/>
</dbReference>
<evidence type="ECO:0000256" key="2">
    <source>
        <dbReference type="ARBA" id="ARBA00006772"/>
    </source>
</evidence>
<accession>A0A3G1KY89</accession>
<dbReference type="InterPro" id="IPR001898">
    <property type="entry name" value="SLC13A/DASS"/>
</dbReference>